<dbReference type="Gene3D" id="1.10.1400.10">
    <property type="match status" value="1"/>
</dbReference>
<dbReference type="PANTHER" id="PTHR34218">
    <property type="entry name" value="PEPTIDASE S45 PENICILLIN AMIDASE"/>
    <property type="match status" value="1"/>
</dbReference>
<dbReference type="Gene3D" id="1.10.439.10">
    <property type="entry name" value="Penicillin Amidohydrolase, domain 1"/>
    <property type="match status" value="1"/>
</dbReference>
<evidence type="ECO:0000256" key="5">
    <source>
        <dbReference type="SAM" id="SignalP"/>
    </source>
</evidence>
<evidence type="ECO:0000256" key="2">
    <source>
        <dbReference type="ARBA" id="ARBA00022729"/>
    </source>
</evidence>
<feature type="chain" id="PRO_5045714828" evidence="5">
    <location>
        <begin position="17"/>
        <end position="731"/>
    </location>
</feature>
<keyword evidence="4" id="KW-0865">Zymogen</keyword>
<dbReference type="Proteomes" id="UP000765802">
    <property type="component" value="Unassembled WGS sequence"/>
</dbReference>
<comment type="similarity">
    <text evidence="1">Belongs to the peptidase S45 family.</text>
</comment>
<dbReference type="InterPro" id="IPR043147">
    <property type="entry name" value="Penicillin_amidase_A-knob"/>
</dbReference>
<dbReference type="InterPro" id="IPR043146">
    <property type="entry name" value="Penicillin_amidase_N_B-knob"/>
</dbReference>
<dbReference type="Pfam" id="PF01804">
    <property type="entry name" value="Penicil_amidase"/>
    <property type="match status" value="1"/>
</dbReference>
<comment type="caution">
    <text evidence="6">The sequence shown here is derived from an EMBL/GenBank/DDBJ whole genome shotgun (WGS) entry which is preliminary data.</text>
</comment>
<name>A0ABR7M677_9BACT</name>
<dbReference type="InterPro" id="IPR023343">
    <property type="entry name" value="Penicillin_amidase_dom1"/>
</dbReference>
<evidence type="ECO:0000256" key="4">
    <source>
        <dbReference type="ARBA" id="ARBA00023145"/>
    </source>
</evidence>
<keyword evidence="3" id="KW-0378">Hydrolase</keyword>
<keyword evidence="7" id="KW-1185">Reference proteome</keyword>
<gene>
    <name evidence="6" type="ORF">BC349_06095</name>
</gene>
<evidence type="ECO:0000256" key="3">
    <source>
        <dbReference type="ARBA" id="ARBA00022801"/>
    </source>
</evidence>
<dbReference type="RefSeq" id="WP_187255824.1">
    <property type="nucleotide sequence ID" value="NZ_JBHULF010000006.1"/>
</dbReference>
<dbReference type="EMBL" id="MBUA01000001">
    <property type="protein sequence ID" value="MBC6490528.1"/>
    <property type="molecule type" value="Genomic_DNA"/>
</dbReference>
<dbReference type="SUPFAM" id="SSF56235">
    <property type="entry name" value="N-terminal nucleophile aminohydrolases (Ntn hydrolases)"/>
    <property type="match status" value="1"/>
</dbReference>
<feature type="signal peptide" evidence="5">
    <location>
        <begin position="1"/>
        <end position="16"/>
    </location>
</feature>
<dbReference type="InterPro" id="IPR029055">
    <property type="entry name" value="Ntn_hydrolases_N"/>
</dbReference>
<dbReference type="Gene3D" id="2.30.120.10">
    <property type="match status" value="1"/>
</dbReference>
<accession>A0ABR7M677</accession>
<proteinExistence type="inferred from homology"/>
<protein>
    <submittedName>
        <fullName evidence="6">Penicillin amidase</fullName>
    </submittedName>
</protein>
<dbReference type="InterPro" id="IPR014395">
    <property type="entry name" value="Pen/GL7ACA/AHL_acylase"/>
</dbReference>
<organism evidence="6 7">
    <name type="scientific">Flavihumibacter stibioxidans</name>
    <dbReference type="NCBI Taxonomy" id="1834163"/>
    <lineage>
        <taxon>Bacteria</taxon>
        <taxon>Pseudomonadati</taxon>
        <taxon>Bacteroidota</taxon>
        <taxon>Chitinophagia</taxon>
        <taxon>Chitinophagales</taxon>
        <taxon>Chitinophagaceae</taxon>
        <taxon>Flavihumibacter</taxon>
    </lineage>
</organism>
<dbReference type="PANTHER" id="PTHR34218:SF3">
    <property type="entry name" value="ACYL-HOMOSERINE LACTONE ACYLASE PVDQ"/>
    <property type="match status" value="1"/>
</dbReference>
<dbReference type="Gene3D" id="3.60.20.10">
    <property type="entry name" value="Glutamine Phosphoribosylpyrophosphate, subunit 1, domain 1"/>
    <property type="match status" value="1"/>
</dbReference>
<sequence length="731" mass="82302">MRIIFLLLLLPVQLLAQRFTSAEISRWEKQSTQVKIIRDNMGIPHIYGKSDADAVFGLMYAQCEDDFSRVERNYIEKLGRMAEIKGKDALYEDLLIRLVIDSSDAIRDYQRAPAWLKKLCNAFADGINFYLSRHPEKKPALLARFQPWYPLLWTDGSIGAISTADITMTELKEFYCCAAPLAKNVSQPAAFEEPLPTGSNGFAFAPSITESGNAILYINPHVTFYFRPEVHMVSEEGLNAYGAVTWGQFFIYQGFNERCGWMHTSSYVDAADSYIEKIRINGDKWTYQYDGRDLPVKSKPVQLKYISDKGVESTTIQARYTHHGPVMAQRNGQYLSMKADNRLMEGLVQCWQRTKARDLKSFEKTLDLKGNISNNTVYADAAGNIAYWHGNRVPHRDPKIDWSKPVDGSTSATEWKGLHPISKTLHVINPSNGWLQNCNSTPFRVAGDNSPAPSGFPAYMAPDGENFRGINAVRVLQSGKSYNLDKVISAGYDSRLAAFEILVPALVDAFEKNIPPSDSLFAWLAGPVAVLKNWDYRSSESSVATTLAVEWGQKLLPLILRTKAIDDEELDQVEKTKQFVKTANPESILQPLVQTVRELQGKYGRWQLPWGEINRIQRISPAIDMQFDDNRPSYPVGFASGTWGMLPSYNSRTFTGTSKRYGVHGNSFVCAVEFGKRVKAKALLAGGQSGDPASSHFDDQVEAYSKGKFRDVLFYKEDVMKHIEREYHPGQ</sequence>
<dbReference type="PIRSF" id="PIRSF001227">
    <property type="entry name" value="Pen_acylase"/>
    <property type="match status" value="1"/>
</dbReference>
<dbReference type="InterPro" id="IPR002692">
    <property type="entry name" value="S45"/>
</dbReference>
<evidence type="ECO:0000313" key="7">
    <source>
        <dbReference type="Proteomes" id="UP000765802"/>
    </source>
</evidence>
<reference evidence="6 7" key="1">
    <citation type="submission" date="2016-07" db="EMBL/GenBank/DDBJ databases">
        <title>Genome analysis of Flavihumibacter stibioxidans YS-17.</title>
        <authorList>
            <person name="Shi K."/>
            <person name="Han Y."/>
            <person name="Wang G."/>
        </authorList>
    </citation>
    <scope>NUCLEOTIDE SEQUENCE [LARGE SCALE GENOMIC DNA]</scope>
    <source>
        <strain evidence="6 7">YS-17</strain>
    </source>
</reference>
<evidence type="ECO:0000313" key="6">
    <source>
        <dbReference type="EMBL" id="MBC6490528.1"/>
    </source>
</evidence>
<evidence type="ECO:0000256" key="1">
    <source>
        <dbReference type="ARBA" id="ARBA00006586"/>
    </source>
</evidence>
<keyword evidence="2 5" id="KW-0732">Signal</keyword>